<keyword evidence="2" id="KW-0539">Nucleus</keyword>
<feature type="domain" description="Xylanolytic transcriptional activator regulatory" evidence="3">
    <location>
        <begin position="164"/>
        <end position="234"/>
    </location>
</feature>
<dbReference type="Proteomes" id="UP000091967">
    <property type="component" value="Unassembled WGS sequence"/>
</dbReference>
<evidence type="ECO:0000313" key="5">
    <source>
        <dbReference type="Proteomes" id="UP000091967"/>
    </source>
</evidence>
<dbReference type="STRING" id="36050.A0A1B8AEV0"/>
<evidence type="ECO:0000313" key="4">
    <source>
        <dbReference type="EMBL" id="OBS19006.1"/>
    </source>
</evidence>
<dbReference type="GO" id="GO:0003677">
    <property type="term" value="F:DNA binding"/>
    <property type="evidence" value="ECO:0007669"/>
    <property type="project" value="InterPro"/>
</dbReference>
<evidence type="ECO:0000256" key="1">
    <source>
        <dbReference type="ARBA" id="ARBA00004123"/>
    </source>
</evidence>
<comment type="caution">
    <text evidence="4">The sequence shown here is derived from an EMBL/GenBank/DDBJ whole genome shotgun (WGS) entry which is preliminary data.</text>
</comment>
<reference evidence="4 5" key="1">
    <citation type="submission" date="2016-06" db="EMBL/GenBank/DDBJ databases">
        <title>Living apart together: crosstalk between the core and supernumerary genomes in a fungal plant pathogen.</title>
        <authorList>
            <person name="Vanheule A."/>
            <person name="Audenaert K."/>
            <person name="Warris S."/>
            <person name="Van De Geest H."/>
            <person name="Schijlen E."/>
            <person name="Hofte M."/>
            <person name="De Saeger S."/>
            <person name="Haesaert G."/>
            <person name="Waalwijk C."/>
            <person name="Van Der Lee T."/>
        </authorList>
    </citation>
    <scope>NUCLEOTIDE SEQUENCE [LARGE SCALE GENOMIC DNA]</scope>
    <source>
        <strain evidence="4 5">2516</strain>
    </source>
</reference>
<dbReference type="Pfam" id="PF04082">
    <property type="entry name" value="Fungal_trans"/>
    <property type="match status" value="1"/>
</dbReference>
<dbReference type="PANTHER" id="PTHR31001">
    <property type="entry name" value="UNCHARACTERIZED TRANSCRIPTIONAL REGULATORY PROTEIN"/>
    <property type="match status" value="1"/>
</dbReference>
<dbReference type="InterPro" id="IPR050613">
    <property type="entry name" value="Sec_Metabolite_Reg"/>
</dbReference>
<comment type="subcellular location">
    <subcellularLocation>
        <location evidence="1">Nucleus</location>
    </subcellularLocation>
</comment>
<dbReference type="PANTHER" id="PTHR31001:SF87">
    <property type="entry name" value="COL-21"/>
    <property type="match status" value="1"/>
</dbReference>
<organism evidence="4 5">
    <name type="scientific">Fusarium poae</name>
    <dbReference type="NCBI Taxonomy" id="36050"/>
    <lineage>
        <taxon>Eukaryota</taxon>
        <taxon>Fungi</taxon>
        <taxon>Dikarya</taxon>
        <taxon>Ascomycota</taxon>
        <taxon>Pezizomycotina</taxon>
        <taxon>Sordariomycetes</taxon>
        <taxon>Hypocreomycetidae</taxon>
        <taxon>Hypocreales</taxon>
        <taxon>Nectriaceae</taxon>
        <taxon>Fusarium</taxon>
    </lineage>
</organism>
<proteinExistence type="predicted"/>
<evidence type="ECO:0000259" key="3">
    <source>
        <dbReference type="SMART" id="SM00906"/>
    </source>
</evidence>
<dbReference type="GO" id="GO:0006351">
    <property type="term" value="P:DNA-templated transcription"/>
    <property type="evidence" value="ECO:0007669"/>
    <property type="project" value="InterPro"/>
</dbReference>
<keyword evidence="5" id="KW-1185">Reference proteome</keyword>
<dbReference type="EMBL" id="LYXU01000004">
    <property type="protein sequence ID" value="OBS19006.1"/>
    <property type="molecule type" value="Genomic_DNA"/>
</dbReference>
<dbReference type="GO" id="GO:0008270">
    <property type="term" value="F:zinc ion binding"/>
    <property type="evidence" value="ECO:0007669"/>
    <property type="project" value="InterPro"/>
</dbReference>
<dbReference type="GO" id="GO:0005634">
    <property type="term" value="C:nucleus"/>
    <property type="evidence" value="ECO:0007669"/>
    <property type="project" value="UniProtKB-SubCell"/>
</dbReference>
<dbReference type="CDD" id="cd12148">
    <property type="entry name" value="fungal_TF_MHR"/>
    <property type="match status" value="1"/>
</dbReference>
<evidence type="ECO:0000256" key="2">
    <source>
        <dbReference type="ARBA" id="ARBA00023242"/>
    </source>
</evidence>
<dbReference type="OMA" id="THRYYVQ"/>
<name>A0A1B8AEV0_FUSPO</name>
<dbReference type="AlphaFoldDB" id="A0A1B8AEV0"/>
<protein>
    <recommendedName>
        <fullName evidence="3">Xylanolytic transcriptional activator regulatory domain-containing protein</fullName>
    </recommendedName>
</protein>
<dbReference type="SMART" id="SM00906">
    <property type="entry name" value="Fungal_trans"/>
    <property type="match status" value="1"/>
</dbReference>
<sequence>MYQHPSWGPYPSPYSLHHLETPNDVSLNDCIASLQSQHILDVLPSKPTLDALIESFFSDINHHYSIINPSLFIQQYVDWSTKTEQEQYQDAQLTTLIFMICACVAQQLPQGDATHLSESSSTDYHSAGQRLAMTTSAGSYSLTNLQWKVLSICWFQGEARFIEAWHTIGLAIQEAYELGFHEARPCTAESRTEAQIGRQIWRTLHCWNWQLSLTLGRPMIMNDIDSDPDVEVNLATVPPSPTLSTRLQYELVSSLSKRWHTPHRIDSPMEIRIHRQMVEAYLQSLPPVYRIDNTDTTNDKKWPWLITHRYYVQAMAYFMILQPYKAYLSNSSIDPTLPEVQKMHQEATQYSLKALNIAGRWSLHAMDGDVHFHLAVLCLFDTAAFLGTTLTRDNMLQKVEVMAAIENATAALQQLGRTSQGAKTSHVLLGRILKGAADRAK</sequence>
<accession>A0A1B8AEV0</accession>
<dbReference type="InterPro" id="IPR007219">
    <property type="entry name" value="XnlR_reg_dom"/>
</dbReference>
<gene>
    <name evidence="4" type="ORF">FPOA_10731</name>
</gene>